<feature type="transmembrane region" description="Helical" evidence="1">
    <location>
        <begin position="121"/>
        <end position="141"/>
    </location>
</feature>
<reference evidence="2 3" key="1">
    <citation type="submission" date="2013-02" db="EMBL/GenBank/DDBJ databases">
        <title>The Genome Sequence of Acinetobacter sp. NIPH 2168.</title>
        <authorList>
            <consortium name="The Broad Institute Genome Sequencing Platform"/>
            <consortium name="The Broad Institute Genome Sequencing Center for Infectious Disease"/>
            <person name="Cerqueira G."/>
            <person name="Feldgarden M."/>
            <person name="Courvalin P."/>
            <person name="Perichon B."/>
            <person name="Grillot-Courvalin C."/>
            <person name="Clermont D."/>
            <person name="Rocha E."/>
            <person name="Yoon E.-J."/>
            <person name="Nemec A."/>
            <person name="Walker B."/>
            <person name="Young S.K."/>
            <person name="Zeng Q."/>
            <person name="Gargeya S."/>
            <person name="Fitzgerald M."/>
            <person name="Haas B."/>
            <person name="Abouelleil A."/>
            <person name="Alvarado L."/>
            <person name="Arachchi H.M."/>
            <person name="Berlin A.M."/>
            <person name="Chapman S.B."/>
            <person name="Dewar J."/>
            <person name="Goldberg J."/>
            <person name="Griggs A."/>
            <person name="Gujja S."/>
            <person name="Hansen M."/>
            <person name="Howarth C."/>
            <person name="Imamovic A."/>
            <person name="Larimer J."/>
            <person name="McCowan C."/>
            <person name="Murphy C."/>
            <person name="Neiman D."/>
            <person name="Pearson M."/>
            <person name="Priest M."/>
            <person name="Roberts A."/>
            <person name="Saif S."/>
            <person name="Shea T."/>
            <person name="Sisk P."/>
            <person name="Sykes S."/>
            <person name="Wortman J."/>
            <person name="Nusbaum C."/>
            <person name="Birren B."/>
        </authorList>
    </citation>
    <scope>NUCLEOTIDE SEQUENCE [LARGE SCALE GENOMIC DNA]</scope>
    <source>
        <strain evidence="2 3">NIPH 2168</strain>
    </source>
</reference>
<name>N9QAM2_9GAMM</name>
<keyword evidence="1" id="KW-1133">Transmembrane helix</keyword>
<evidence type="ECO:0000256" key="1">
    <source>
        <dbReference type="SAM" id="Phobius"/>
    </source>
</evidence>
<keyword evidence="1" id="KW-0472">Membrane</keyword>
<comment type="caution">
    <text evidence="2">The sequence shown here is derived from an EMBL/GenBank/DDBJ whole genome shotgun (WGS) entry which is preliminary data.</text>
</comment>
<dbReference type="GeneID" id="303684858"/>
<keyword evidence="3" id="KW-1185">Reference proteome</keyword>
<accession>N9QAM2</accession>
<protein>
    <submittedName>
        <fullName evidence="2">Uncharacterized protein</fullName>
    </submittedName>
</protein>
<keyword evidence="1" id="KW-0812">Transmembrane</keyword>
<evidence type="ECO:0000313" key="3">
    <source>
        <dbReference type="Proteomes" id="UP000013173"/>
    </source>
</evidence>
<sequence length="144" mass="16752">MDNNDIFKTVFELEQAIKDYFKDLNNHGVWLFLANLGAFSAPNNYLKWLAFTIIVTMVSVQLVRTKLWHLTGRNSFKTALKFYNQKIDESDIEFIYKKQLKGILIDLEKTYFTFGFSILKIGYNFFLSIIFLSASMVYMILGGA</sequence>
<dbReference type="RefSeq" id="WP_005255766.1">
    <property type="nucleotide sequence ID" value="NZ_BMDR01000008.1"/>
</dbReference>
<gene>
    <name evidence="2" type="ORF">F892_00599</name>
</gene>
<proteinExistence type="predicted"/>
<evidence type="ECO:0000313" key="2">
    <source>
        <dbReference type="EMBL" id="ENX23982.1"/>
    </source>
</evidence>
<dbReference type="HOGENOM" id="CLU_1792304_0_0_6"/>
<dbReference type="Proteomes" id="UP000013173">
    <property type="component" value="Unassembled WGS sequence"/>
</dbReference>
<dbReference type="EMBL" id="APRW01000008">
    <property type="protein sequence ID" value="ENX23982.1"/>
    <property type="molecule type" value="Genomic_DNA"/>
</dbReference>
<organism evidence="2 3">
    <name type="scientific">Acinetobacter vivianii</name>
    <dbReference type="NCBI Taxonomy" id="1776742"/>
    <lineage>
        <taxon>Bacteria</taxon>
        <taxon>Pseudomonadati</taxon>
        <taxon>Pseudomonadota</taxon>
        <taxon>Gammaproteobacteria</taxon>
        <taxon>Moraxellales</taxon>
        <taxon>Moraxellaceae</taxon>
        <taxon>Acinetobacter</taxon>
    </lineage>
</organism>
<dbReference type="PATRIC" id="fig|1217706.3.peg.573"/>
<dbReference type="AlphaFoldDB" id="N9QAM2"/>